<gene>
    <name evidence="4" type="ORF">QC815_06785</name>
</gene>
<sequence length="212" mass="24875">MKEKHVLFGVSPFNSKFNDKYIRKMLEWGFENYSYVDVLHPHEEARYLLMGCGNKSNKAKKKSRAEFNRVERITNDYLEKSGHTLSSGKILKFSDFYAKELYKSYVEKIRECYEKNEEFYEICAKQTYKVINKRKDSTNKDGKVTQREIDIASEYIIREIPFLIAPSALLSTDNDIHISYYCSWPVADYLFDEKLPVSPQSATKIVIKDHAC</sequence>
<dbReference type="InterPro" id="IPR038622">
    <property type="entry name" value="CDPS_sf"/>
</dbReference>
<comment type="similarity">
    <text evidence="1">Belongs to the CDPS family.</text>
</comment>
<dbReference type="EMBL" id="JARWAI010000004">
    <property type="protein sequence ID" value="MDR5874628.1"/>
    <property type="molecule type" value="Genomic_DNA"/>
</dbReference>
<keyword evidence="2" id="KW-0808">Transferase</keyword>
<dbReference type="InterPro" id="IPR030903">
    <property type="entry name" value="CDPS"/>
</dbReference>
<evidence type="ECO:0000256" key="3">
    <source>
        <dbReference type="ARBA" id="ARBA00030771"/>
    </source>
</evidence>
<dbReference type="Proteomes" id="UP001269267">
    <property type="component" value="Unassembled WGS sequence"/>
</dbReference>
<accession>A0ABU1GC02</accession>
<dbReference type="Gene3D" id="3.40.50.11710">
    <property type="entry name" value="Cyclodipeptide synthase"/>
    <property type="match status" value="1"/>
</dbReference>
<evidence type="ECO:0000313" key="4">
    <source>
        <dbReference type="EMBL" id="MDR5874628.1"/>
    </source>
</evidence>
<comment type="caution">
    <text evidence="4">The sequence shown here is derived from an EMBL/GenBank/DDBJ whole genome shotgun (WGS) entry which is preliminary data.</text>
</comment>
<evidence type="ECO:0000256" key="2">
    <source>
        <dbReference type="ARBA" id="ARBA00022679"/>
    </source>
</evidence>
<dbReference type="RefSeq" id="WP_309767656.1">
    <property type="nucleotide sequence ID" value="NZ_JARWAI010000004.1"/>
</dbReference>
<evidence type="ECO:0000256" key="1">
    <source>
        <dbReference type="ARBA" id="ARBA00006034"/>
    </source>
</evidence>
<name>A0ABU1GC02_9GAMM</name>
<protein>
    <recommendedName>
        <fullName evidence="3">Cyclodipeptide synthase</fullName>
    </recommendedName>
</protein>
<proteinExistence type="inferred from homology"/>
<keyword evidence="5" id="KW-1185">Reference proteome</keyword>
<dbReference type="Pfam" id="PF16715">
    <property type="entry name" value="CDPS"/>
    <property type="match status" value="1"/>
</dbReference>
<evidence type="ECO:0000313" key="5">
    <source>
        <dbReference type="Proteomes" id="UP001269267"/>
    </source>
</evidence>
<reference evidence="4 5" key="1">
    <citation type="submission" date="2023-04" db="EMBL/GenBank/DDBJ databases">
        <title>A long-awaited taxogenomic arrangement of the family Halomonadaceae.</title>
        <authorList>
            <person name="De La Haba R."/>
            <person name="Chuvochina M."/>
            <person name="Wittouck S."/>
            <person name="Arahal D.R."/>
            <person name="Sanchez-Porro C."/>
            <person name="Hugenholtz P."/>
            <person name="Ventosa A."/>
        </authorList>
    </citation>
    <scope>NUCLEOTIDE SEQUENCE [LARGE SCALE GENOMIC DNA]</scope>
    <source>
        <strain evidence="4 5">DSM 18042</strain>
    </source>
</reference>
<dbReference type="NCBIfam" id="TIGR04539">
    <property type="entry name" value="tRNA_cyclodipep"/>
    <property type="match status" value="1"/>
</dbReference>
<organism evidence="4 5">
    <name type="scientific">Vreelandella gomseomensis</name>
    <dbReference type="NCBI Taxonomy" id="370766"/>
    <lineage>
        <taxon>Bacteria</taxon>
        <taxon>Pseudomonadati</taxon>
        <taxon>Pseudomonadota</taxon>
        <taxon>Gammaproteobacteria</taxon>
        <taxon>Oceanospirillales</taxon>
        <taxon>Halomonadaceae</taxon>
        <taxon>Vreelandella</taxon>
    </lineage>
</organism>